<evidence type="ECO:0000313" key="2">
    <source>
        <dbReference type="EMBL" id="VDO43454.1"/>
    </source>
</evidence>
<feature type="region of interest" description="Disordered" evidence="1">
    <location>
        <begin position="116"/>
        <end position="152"/>
    </location>
</feature>
<feature type="compositionally biased region" description="Basic and acidic residues" evidence="1">
    <location>
        <begin position="118"/>
        <end position="128"/>
    </location>
</feature>
<feature type="compositionally biased region" description="Basic residues" evidence="1">
    <location>
        <begin position="129"/>
        <end position="139"/>
    </location>
</feature>
<dbReference type="Proteomes" id="UP000267606">
    <property type="component" value="Unassembled WGS sequence"/>
</dbReference>
<name>A0A183HDG8_9BILA</name>
<evidence type="ECO:0000313" key="3">
    <source>
        <dbReference type="Proteomes" id="UP000267606"/>
    </source>
</evidence>
<proteinExistence type="predicted"/>
<sequence>MILSGTPIATIRHTPPISVNSTVSDGSASSAILDELLISSSIHIPQRPVVTIRSLSAATATPAVTIPELITATTEESNFNSTSLILNGNAPSAFRPIVPSTSSDSFVVTTLNSLISPSDHENGSNDRNHYHHHHHHHHQQQQPHQNGATMNSNYERNNLEEAIFIGLSSNTGGHDYETELRQARDFHTHQNYNEVRGRELVWAGEIRTVD</sequence>
<evidence type="ECO:0000256" key="1">
    <source>
        <dbReference type="SAM" id="MobiDB-lite"/>
    </source>
</evidence>
<reference evidence="2 3" key="2">
    <citation type="submission" date="2018-11" db="EMBL/GenBank/DDBJ databases">
        <authorList>
            <consortium name="Pathogen Informatics"/>
        </authorList>
    </citation>
    <scope>NUCLEOTIDE SEQUENCE [LARGE SCALE GENOMIC DNA]</scope>
</reference>
<accession>A0A183HDG8</accession>
<evidence type="ECO:0000313" key="4">
    <source>
        <dbReference type="WBParaSite" id="OFLC_0000552901-mRNA-1"/>
    </source>
</evidence>
<protein>
    <submittedName>
        <fullName evidence="2 4">Uncharacterized protein</fullName>
    </submittedName>
</protein>
<dbReference type="WBParaSite" id="OFLC_0000552901-mRNA-1">
    <property type="protein sequence ID" value="OFLC_0000552901-mRNA-1"/>
    <property type="gene ID" value="OFLC_0000552901"/>
</dbReference>
<keyword evidence="3" id="KW-1185">Reference proteome</keyword>
<dbReference type="AlphaFoldDB" id="A0A183HDG8"/>
<organism evidence="4">
    <name type="scientific">Onchocerca flexuosa</name>
    <dbReference type="NCBI Taxonomy" id="387005"/>
    <lineage>
        <taxon>Eukaryota</taxon>
        <taxon>Metazoa</taxon>
        <taxon>Ecdysozoa</taxon>
        <taxon>Nematoda</taxon>
        <taxon>Chromadorea</taxon>
        <taxon>Rhabditida</taxon>
        <taxon>Spirurina</taxon>
        <taxon>Spiruromorpha</taxon>
        <taxon>Filarioidea</taxon>
        <taxon>Onchocercidae</taxon>
        <taxon>Onchocerca</taxon>
    </lineage>
</organism>
<reference evidence="4" key="1">
    <citation type="submission" date="2016-06" db="UniProtKB">
        <authorList>
            <consortium name="WormBaseParasite"/>
        </authorList>
    </citation>
    <scope>IDENTIFICATION</scope>
</reference>
<dbReference type="EMBL" id="UZAJ01004805">
    <property type="protein sequence ID" value="VDO43454.1"/>
    <property type="molecule type" value="Genomic_DNA"/>
</dbReference>
<gene>
    <name evidence="2" type="ORF">OFLC_LOCUS5530</name>
</gene>